<dbReference type="InterPro" id="IPR046439">
    <property type="entry name" value="ZF_RZ_dom"/>
</dbReference>
<gene>
    <name evidence="8" type="ORF">P5673_015478</name>
</gene>
<dbReference type="GO" id="GO:0002376">
    <property type="term" value="P:immune system process"/>
    <property type="evidence" value="ECO:0007669"/>
    <property type="project" value="UniProtKB-KW"/>
</dbReference>
<dbReference type="GO" id="GO:0005737">
    <property type="term" value="C:cytoplasm"/>
    <property type="evidence" value="ECO:0007669"/>
    <property type="project" value="UniProtKB-SubCell"/>
</dbReference>
<accession>A0AAD9QHU7</accession>
<protein>
    <submittedName>
        <fullName evidence="8">NFX1-type zinc finger-containing protein 1</fullName>
    </submittedName>
</protein>
<reference evidence="8" key="1">
    <citation type="journal article" date="2023" name="G3 (Bethesda)">
        <title>Whole genome assembly and annotation of the endangered Caribbean coral Acropora cervicornis.</title>
        <authorList>
            <person name="Selwyn J.D."/>
            <person name="Vollmer S.V."/>
        </authorList>
    </citation>
    <scope>NUCLEOTIDE SEQUENCE</scope>
    <source>
        <strain evidence="8">K2</strain>
    </source>
</reference>
<keyword evidence="9" id="KW-1185">Reference proteome</keyword>
<dbReference type="Proteomes" id="UP001249851">
    <property type="component" value="Unassembled WGS sequence"/>
</dbReference>
<evidence type="ECO:0000259" key="7">
    <source>
        <dbReference type="PROSITE" id="PS51981"/>
    </source>
</evidence>
<evidence type="ECO:0000256" key="1">
    <source>
        <dbReference type="ARBA" id="ARBA00004496"/>
    </source>
</evidence>
<dbReference type="PANTHER" id="PTHR23425:SF8">
    <property type="entry name" value="NUCLEOPORIN AMO1-LIKE"/>
    <property type="match status" value="1"/>
</dbReference>
<comment type="subcellular location">
    <subcellularLocation>
        <location evidence="1">Cytoplasm</location>
    </subcellularLocation>
</comment>
<sequence length="212" mass="24277">MGRVSSLTKRIRENLDLPEDVYNFDVCHLESSMSFLVKRFMSVDVTQRELHEISAEISRIKVQFELCLLSRDIRSLETELGEPSLRTMTEVREKMSSGKRIKEEILNEMLRSLANIRKTSPELNPLTLEEKQEIVSAIGLSKGHWFKCPQGHIYCIGECGGAMERSKYPECEAVIGGERHMLVEGNTLAFEMDGAHYPAWSEQANMRNYGFQ</sequence>
<keyword evidence="6" id="KW-0391">Immunity</keyword>
<keyword evidence="5" id="KW-0862">Zinc</keyword>
<dbReference type="PROSITE" id="PS51981">
    <property type="entry name" value="ZF_RZ"/>
    <property type="match status" value="1"/>
</dbReference>
<dbReference type="PANTHER" id="PTHR23425">
    <property type="entry name" value="NUCLEOPORIN AMO1-LIKE"/>
    <property type="match status" value="1"/>
</dbReference>
<keyword evidence="2" id="KW-0963">Cytoplasm</keyword>
<evidence type="ECO:0000256" key="2">
    <source>
        <dbReference type="ARBA" id="ARBA00022490"/>
    </source>
</evidence>
<proteinExistence type="predicted"/>
<dbReference type="EMBL" id="JARQWQ010000032">
    <property type="protein sequence ID" value="KAK2561507.1"/>
    <property type="molecule type" value="Genomic_DNA"/>
</dbReference>
<comment type="caution">
    <text evidence="8">The sequence shown here is derived from an EMBL/GenBank/DDBJ whole genome shotgun (WGS) entry which is preliminary data.</text>
</comment>
<feature type="domain" description="RZ-type" evidence="7">
    <location>
        <begin position="126"/>
        <end position="195"/>
    </location>
</feature>
<dbReference type="Pfam" id="PF20173">
    <property type="entry name" value="ZnF_RZ-type"/>
    <property type="match status" value="1"/>
</dbReference>
<keyword evidence="3" id="KW-0479">Metal-binding</keyword>
<evidence type="ECO:0000313" key="9">
    <source>
        <dbReference type="Proteomes" id="UP001249851"/>
    </source>
</evidence>
<dbReference type="GO" id="GO:0008270">
    <property type="term" value="F:zinc ion binding"/>
    <property type="evidence" value="ECO:0007669"/>
    <property type="project" value="UniProtKB-KW"/>
</dbReference>
<evidence type="ECO:0000256" key="5">
    <source>
        <dbReference type="ARBA" id="ARBA00022833"/>
    </source>
</evidence>
<keyword evidence="4" id="KW-0863">Zinc-finger</keyword>
<evidence type="ECO:0000313" key="8">
    <source>
        <dbReference type="EMBL" id="KAK2561507.1"/>
    </source>
</evidence>
<evidence type="ECO:0000256" key="3">
    <source>
        <dbReference type="ARBA" id="ARBA00022723"/>
    </source>
</evidence>
<organism evidence="8 9">
    <name type="scientific">Acropora cervicornis</name>
    <name type="common">Staghorn coral</name>
    <dbReference type="NCBI Taxonomy" id="6130"/>
    <lineage>
        <taxon>Eukaryota</taxon>
        <taxon>Metazoa</taxon>
        <taxon>Cnidaria</taxon>
        <taxon>Anthozoa</taxon>
        <taxon>Hexacorallia</taxon>
        <taxon>Scleractinia</taxon>
        <taxon>Astrocoeniina</taxon>
        <taxon>Acroporidae</taxon>
        <taxon>Acropora</taxon>
    </lineage>
</organism>
<reference evidence="8" key="2">
    <citation type="journal article" date="2023" name="Science">
        <title>Genomic signatures of disease resistance in endangered staghorn corals.</title>
        <authorList>
            <person name="Vollmer S.V."/>
            <person name="Selwyn J.D."/>
            <person name="Despard B.A."/>
            <person name="Roesel C.L."/>
        </authorList>
    </citation>
    <scope>NUCLEOTIDE SEQUENCE</scope>
    <source>
        <strain evidence="8">K2</strain>
    </source>
</reference>
<evidence type="ECO:0000256" key="4">
    <source>
        <dbReference type="ARBA" id="ARBA00022771"/>
    </source>
</evidence>
<dbReference type="AlphaFoldDB" id="A0AAD9QHU7"/>
<evidence type="ECO:0000256" key="6">
    <source>
        <dbReference type="ARBA" id="ARBA00022859"/>
    </source>
</evidence>
<name>A0AAD9QHU7_ACRCE</name>